<sequence>MFVYEIVRNSAKQWISLSLLSLMLIKVWVIPLLYLDFEIRREYIVANLCKNKNRPQMHCDGKCYLAKRIASLDEQEKRQAEKSYMSRLIDQVMDQRAVFSFAQTAVVAELPARTAFSVAPSFTPRMAVDDIFHPPLT</sequence>
<gene>
    <name evidence="2" type="ORF">GCM10010967_52830</name>
</gene>
<reference evidence="3" key="1">
    <citation type="journal article" date="2019" name="Int. J. Syst. Evol. Microbiol.">
        <title>The Global Catalogue of Microorganisms (GCM) 10K type strain sequencing project: providing services to taxonomists for standard genome sequencing and annotation.</title>
        <authorList>
            <consortium name="The Broad Institute Genomics Platform"/>
            <consortium name="The Broad Institute Genome Sequencing Center for Infectious Disease"/>
            <person name="Wu L."/>
            <person name="Ma J."/>
        </authorList>
    </citation>
    <scope>NUCLEOTIDE SEQUENCE [LARGE SCALE GENOMIC DNA]</scope>
    <source>
        <strain evidence="3">CGMCC 1.6375</strain>
    </source>
</reference>
<keyword evidence="3" id="KW-1185">Reference proteome</keyword>
<proteinExistence type="predicted"/>
<feature type="transmembrane region" description="Helical" evidence="1">
    <location>
        <begin position="14"/>
        <end position="35"/>
    </location>
</feature>
<dbReference type="EMBL" id="BMLI01000003">
    <property type="protein sequence ID" value="GGN10404.1"/>
    <property type="molecule type" value="Genomic_DNA"/>
</dbReference>
<evidence type="ECO:0000313" key="3">
    <source>
        <dbReference type="Proteomes" id="UP000632339"/>
    </source>
</evidence>
<organism evidence="2 3">
    <name type="scientific">Dyadobacter beijingensis</name>
    <dbReference type="NCBI Taxonomy" id="365489"/>
    <lineage>
        <taxon>Bacteria</taxon>
        <taxon>Pseudomonadati</taxon>
        <taxon>Bacteroidota</taxon>
        <taxon>Cytophagia</taxon>
        <taxon>Cytophagales</taxon>
        <taxon>Spirosomataceae</taxon>
        <taxon>Dyadobacter</taxon>
    </lineage>
</organism>
<keyword evidence="1" id="KW-0812">Transmembrane</keyword>
<name>A0ABQ2IKC6_9BACT</name>
<accession>A0ABQ2IKC6</accession>
<evidence type="ECO:0000256" key="1">
    <source>
        <dbReference type="SAM" id="Phobius"/>
    </source>
</evidence>
<protein>
    <submittedName>
        <fullName evidence="2">Uncharacterized protein</fullName>
    </submittedName>
</protein>
<comment type="caution">
    <text evidence="2">The sequence shown here is derived from an EMBL/GenBank/DDBJ whole genome shotgun (WGS) entry which is preliminary data.</text>
</comment>
<keyword evidence="1" id="KW-0472">Membrane</keyword>
<evidence type="ECO:0000313" key="2">
    <source>
        <dbReference type="EMBL" id="GGN10404.1"/>
    </source>
</evidence>
<dbReference type="Proteomes" id="UP000632339">
    <property type="component" value="Unassembled WGS sequence"/>
</dbReference>
<keyword evidence="1" id="KW-1133">Transmembrane helix</keyword>